<feature type="transmembrane region" description="Helical" evidence="1">
    <location>
        <begin position="342"/>
        <end position="359"/>
    </location>
</feature>
<keyword evidence="3" id="KW-1185">Reference proteome</keyword>
<feature type="transmembrane region" description="Helical" evidence="1">
    <location>
        <begin position="371"/>
        <end position="391"/>
    </location>
</feature>
<feature type="transmembrane region" description="Helical" evidence="1">
    <location>
        <begin position="250"/>
        <end position="276"/>
    </location>
</feature>
<accession>A0A4U6QG64</accession>
<sequence length="467" mass="50105">MVFVLLTTVLCGVTLVLGFANKERCVGPTYDASGRSTPDYSTRVARDVCYSDIQQLWIGRGIDDHVFPYVSGGFRPPSQLYGGSLEYPVLTGVVIWLSALPADTDGQFLAWSAIPLAVAGLLSAALLAWLAGLRSWWFALAPPLVLYAFHNWDLLAVASTVVACWALLRLPPPVPGGSDGGPGPGGPGVDDGSAVRRRRLVVAAVALGLGGAFKLYPLMFVLPVALFLVLGEGAADRAVRSAAARWRSGLAFAAGAFGVCLAANLPFMVVGFRGWWASFQFQWSRPIDLTTNSIWFWAFRPESNSDNAATQALMAQWATVTTFAGLLLAVGLGFIRYRREGVYPWLAVAAAMLCAYLLFNKVHSPQFTLWLLPFFVLLRIPVGWILAYFTVDAAMGVGFFRWMYLLGTGAPAGVYDAISPQLVLIGVWGRAGLLVALFVAFLRARAVPTATANGQAGRTKITADSSG</sequence>
<organism evidence="2 3">
    <name type="scientific">Nakamurella flava</name>
    <dbReference type="NCBI Taxonomy" id="2576308"/>
    <lineage>
        <taxon>Bacteria</taxon>
        <taxon>Bacillati</taxon>
        <taxon>Actinomycetota</taxon>
        <taxon>Actinomycetes</taxon>
        <taxon>Nakamurellales</taxon>
        <taxon>Nakamurellaceae</taxon>
        <taxon>Nakamurella</taxon>
    </lineage>
</organism>
<dbReference type="Pfam" id="PF05007">
    <property type="entry name" value="Mannosyl_trans"/>
    <property type="match status" value="1"/>
</dbReference>
<dbReference type="GO" id="GO:0051751">
    <property type="term" value="F:alpha-1,4-mannosyltransferase activity"/>
    <property type="evidence" value="ECO:0007669"/>
    <property type="project" value="InterPro"/>
</dbReference>
<keyword evidence="1" id="KW-0472">Membrane</keyword>
<evidence type="ECO:0000256" key="1">
    <source>
        <dbReference type="SAM" id="Phobius"/>
    </source>
</evidence>
<gene>
    <name evidence="2" type="ORF">FDO65_14245</name>
</gene>
<dbReference type="AlphaFoldDB" id="A0A4U6QG64"/>
<proteinExistence type="predicted"/>
<evidence type="ECO:0000313" key="2">
    <source>
        <dbReference type="EMBL" id="TKV59009.1"/>
    </source>
</evidence>
<evidence type="ECO:0000313" key="3">
    <source>
        <dbReference type="Proteomes" id="UP000306985"/>
    </source>
</evidence>
<feature type="transmembrane region" description="Helical" evidence="1">
    <location>
        <begin position="144"/>
        <end position="168"/>
    </location>
</feature>
<name>A0A4U6QG64_9ACTN</name>
<dbReference type="GO" id="GO:0006506">
    <property type="term" value="P:GPI anchor biosynthetic process"/>
    <property type="evidence" value="ECO:0007669"/>
    <property type="project" value="InterPro"/>
</dbReference>
<keyword evidence="1" id="KW-1133">Transmembrane helix</keyword>
<dbReference type="GO" id="GO:0004376">
    <property type="term" value="F:GPI mannosyltransferase activity"/>
    <property type="evidence" value="ECO:0007669"/>
    <property type="project" value="InterPro"/>
</dbReference>
<feature type="transmembrane region" description="Helical" evidence="1">
    <location>
        <begin position="108"/>
        <end position="132"/>
    </location>
</feature>
<feature type="transmembrane region" description="Helical" evidence="1">
    <location>
        <begin position="200"/>
        <end position="230"/>
    </location>
</feature>
<dbReference type="EMBL" id="SZZH01000003">
    <property type="protein sequence ID" value="TKV59009.1"/>
    <property type="molecule type" value="Genomic_DNA"/>
</dbReference>
<reference evidence="2 3" key="1">
    <citation type="submission" date="2019-05" db="EMBL/GenBank/DDBJ databases">
        <title>Nakamurella sp. N5BH11, whole genome shotgun sequence.</title>
        <authorList>
            <person name="Tuo L."/>
        </authorList>
    </citation>
    <scope>NUCLEOTIDE SEQUENCE [LARGE SCALE GENOMIC DNA]</scope>
    <source>
        <strain evidence="2 3">N5BH11</strain>
    </source>
</reference>
<evidence type="ECO:0008006" key="4">
    <source>
        <dbReference type="Google" id="ProtNLM"/>
    </source>
</evidence>
<keyword evidence="1" id="KW-0812">Transmembrane</keyword>
<dbReference type="GO" id="GO:0016020">
    <property type="term" value="C:membrane"/>
    <property type="evidence" value="ECO:0007669"/>
    <property type="project" value="InterPro"/>
</dbReference>
<dbReference type="OrthoDB" id="3348156at2"/>
<dbReference type="InterPro" id="IPR007704">
    <property type="entry name" value="PIG-M"/>
</dbReference>
<feature type="transmembrane region" description="Helical" evidence="1">
    <location>
        <begin position="314"/>
        <end position="335"/>
    </location>
</feature>
<feature type="transmembrane region" description="Helical" evidence="1">
    <location>
        <begin position="421"/>
        <end position="442"/>
    </location>
</feature>
<comment type="caution">
    <text evidence="2">The sequence shown here is derived from an EMBL/GenBank/DDBJ whole genome shotgun (WGS) entry which is preliminary data.</text>
</comment>
<protein>
    <recommendedName>
        <fullName evidence="4">DUF2029 domain-containing protein</fullName>
    </recommendedName>
</protein>
<dbReference type="Proteomes" id="UP000306985">
    <property type="component" value="Unassembled WGS sequence"/>
</dbReference>
<feature type="transmembrane region" description="Helical" evidence="1">
    <location>
        <begin position="398"/>
        <end position="415"/>
    </location>
</feature>